<evidence type="ECO:0000313" key="9">
    <source>
        <dbReference type="Proteomes" id="UP000285961"/>
    </source>
</evidence>
<name>A0A419F2E2_9BACT</name>
<keyword evidence="2" id="KW-0004">4Fe-4S</keyword>
<dbReference type="Gene3D" id="3.20.20.70">
    <property type="entry name" value="Aldolase class I"/>
    <property type="match status" value="1"/>
</dbReference>
<reference evidence="8 9" key="1">
    <citation type="journal article" date="2017" name="ISME J.">
        <title>Energy and carbon metabolisms in a deep terrestrial subsurface fluid microbial community.</title>
        <authorList>
            <person name="Momper L."/>
            <person name="Jungbluth S.P."/>
            <person name="Lee M.D."/>
            <person name="Amend J.P."/>
        </authorList>
    </citation>
    <scope>NUCLEOTIDE SEQUENCE [LARGE SCALE GENOMIC DNA]</scope>
    <source>
        <strain evidence="8">SURF_17</strain>
    </source>
</reference>
<feature type="domain" description="Radical SAM core" evidence="7">
    <location>
        <begin position="27"/>
        <end position="248"/>
    </location>
</feature>
<dbReference type="SUPFAM" id="SSF102114">
    <property type="entry name" value="Radical SAM enzymes"/>
    <property type="match status" value="1"/>
</dbReference>
<evidence type="ECO:0000256" key="1">
    <source>
        <dbReference type="ARBA" id="ARBA00001966"/>
    </source>
</evidence>
<dbReference type="PROSITE" id="PS51918">
    <property type="entry name" value="RADICAL_SAM"/>
    <property type="match status" value="1"/>
</dbReference>
<comment type="caution">
    <text evidence="8">The sequence shown here is derived from an EMBL/GenBank/DDBJ whole genome shotgun (WGS) entry which is preliminary data.</text>
</comment>
<protein>
    <submittedName>
        <fullName evidence="8">Radical SAM protein</fullName>
    </submittedName>
</protein>
<dbReference type="GO" id="GO:0046872">
    <property type="term" value="F:metal ion binding"/>
    <property type="evidence" value="ECO:0007669"/>
    <property type="project" value="UniProtKB-KW"/>
</dbReference>
<keyword evidence="5" id="KW-0408">Iron</keyword>
<dbReference type="InterPro" id="IPR058240">
    <property type="entry name" value="rSAM_sf"/>
</dbReference>
<proteinExistence type="predicted"/>
<keyword evidence="3" id="KW-0949">S-adenosyl-L-methionine</keyword>
<dbReference type="Pfam" id="PF04055">
    <property type="entry name" value="Radical_SAM"/>
    <property type="match status" value="1"/>
</dbReference>
<dbReference type="SFLD" id="SFLDG01067">
    <property type="entry name" value="SPASM/twitch_domain_containing"/>
    <property type="match status" value="1"/>
</dbReference>
<evidence type="ECO:0000313" key="8">
    <source>
        <dbReference type="EMBL" id="RJP72587.1"/>
    </source>
</evidence>
<organism evidence="8 9">
    <name type="scientific">Candidatus Abyssobacteria bacterium SURF_17</name>
    <dbReference type="NCBI Taxonomy" id="2093361"/>
    <lineage>
        <taxon>Bacteria</taxon>
        <taxon>Pseudomonadati</taxon>
        <taxon>Candidatus Hydrogenedentota</taxon>
        <taxon>Candidatus Abyssobacteria</taxon>
    </lineage>
</organism>
<evidence type="ECO:0000256" key="6">
    <source>
        <dbReference type="ARBA" id="ARBA00023014"/>
    </source>
</evidence>
<dbReference type="Pfam" id="PF13186">
    <property type="entry name" value="SPASM"/>
    <property type="match status" value="1"/>
</dbReference>
<comment type="cofactor">
    <cofactor evidence="1">
        <name>[4Fe-4S] cluster</name>
        <dbReference type="ChEBI" id="CHEBI:49883"/>
    </cofactor>
</comment>
<dbReference type="InterPro" id="IPR023885">
    <property type="entry name" value="4Fe4S-binding_SPASM_dom"/>
</dbReference>
<evidence type="ECO:0000256" key="4">
    <source>
        <dbReference type="ARBA" id="ARBA00022723"/>
    </source>
</evidence>
<dbReference type="EMBL" id="QZKI01000043">
    <property type="protein sequence ID" value="RJP72587.1"/>
    <property type="molecule type" value="Genomic_DNA"/>
</dbReference>
<dbReference type="PANTHER" id="PTHR11228:SF34">
    <property type="entry name" value="TUNGSTEN-CONTAINING ALDEHYDE FERREDOXIN OXIDOREDUCTASE COFACTOR MODIFYING PROTEIN"/>
    <property type="match status" value="1"/>
</dbReference>
<dbReference type="GO" id="GO:0051536">
    <property type="term" value="F:iron-sulfur cluster binding"/>
    <property type="evidence" value="ECO:0007669"/>
    <property type="project" value="UniProtKB-KW"/>
</dbReference>
<dbReference type="AlphaFoldDB" id="A0A419F2E2"/>
<gene>
    <name evidence="8" type="ORF">C4532_05840</name>
</gene>
<keyword evidence="6" id="KW-0411">Iron-sulfur</keyword>
<sequence length="369" mass="41924">MRTFTRKRALNFSRNQFERMTFPTLMRSWPLFIFCATTTRCNLACTMCPREHLKQTGDISLDLVRSLQPAFERAALVFLHGIGEPLLHREFKEIVACVSKTNVARAFNTNGTLLTRDRVECLIEHNVTYVTVSIDAATEPLYSSIRRGAHLEGVLEGMRCLNDEKAKANSRWPKLAFEFVLMQQNMSELPALVLLAREHGVGVIRVIDLILHSHEDSGIEEDWAEQTVRVDSELVRNTLARARRLATDAGITLVLPERFSNGRRGSRNGHARVPFCHEPWETVYVNFDGKVFPCCASTECMGDLKKTCLDVIWNGDAYQRLRANLKSGRVPRDCAECTSRRTRSATYRTLMMKRLAAWGPFKGGLSWKA</sequence>
<dbReference type="Proteomes" id="UP000285961">
    <property type="component" value="Unassembled WGS sequence"/>
</dbReference>
<dbReference type="GO" id="GO:0003824">
    <property type="term" value="F:catalytic activity"/>
    <property type="evidence" value="ECO:0007669"/>
    <property type="project" value="InterPro"/>
</dbReference>
<evidence type="ECO:0000259" key="7">
    <source>
        <dbReference type="PROSITE" id="PS51918"/>
    </source>
</evidence>
<dbReference type="PANTHER" id="PTHR11228">
    <property type="entry name" value="RADICAL SAM DOMAIN PROTEIN"/>
    <property type="match status" value="1"/>
</dbReference>
<dbReference type="InterPro" id="IPR034391">
    <property type="entry name" value="AdoMet-like_SPASM_containing"/>
</dbReference>
<dbReference type="InterPro" id="IPR007197">
    <property type="entry name" value="rSAM"/>
</dbReference>
<dbReference type="SFLD" id="SFLDG01387">
    <property type="entry name" value="BtrN-like_SPASM_domain_contain"/>
    <property type="match status" value="1"/>
</dbReference>
<dbReference type="InterPro" id="IPR013785">
    <property type="entry name" value="Aldolase_TIM"/>
</dbReference>
<accession>A0A419F2E2</accession>
<evidence type="ECO:0000256" key="5">
    <source>
        <dbReference type="ARBA" id="ARBA00023004"/>
    </source>
</evidence>
<evidence type="ECO:0000256" key="2">
    <source>
        <dbReference type="ARBA" id="ARBA00022485"/>
    </source>
</evidence>
<dbReference type="SFLD" id="SFLDS00029">
    <property type="entry name" value="Radical_SAM"/>
    <property type="match status" value="1"/>
</dbReference>
<dbReference type="InterPro" id="IPR050377">
    <property type="entry name" value="Radical_SAM_PqqE_MftC-like"/>
</dbReference>
<dbReference type="CDD" id="cd01335">
    <property type="entry name" value="Radical_SAM"/>
    <property type="match status" value="1"/>
</dbReference>
<keyword evidence="4" id="KW-0479">Metal-binding</keyword>
<dbReference type="CDD" id="cd21109">
    <property type="entry name" value="SPASM"/>
    <property type="match status" value="1"/>
</dbReference>
<evidence type="ECO:0000256" key="3">
    <source>
        <dbReference type="ARBA" id="ARBA00022691"/>
    </source>
</evidence>